<dbReference type="AlphaFoldDB" id="A0A4Y8ZRA8"/>
<comment type="caution">
    <text evidence="1">The sequence shown here is derived from an EMBL/GenBank/DDBJ whole genome shotgun (WGS) entry which is preliminary data.</text>
</comment>
<keyword evidence="2" id="KW-1185">Reference proteome</keyword>
<dbReference type="RefSeq" id="WP_135086168.1">
    <property type="nucleotide sequence ID" value="NZ_SPDV01000015.1"/>
</dbReference>
<sequence length="97" mass="10389">MGNLIAGNLTDWFNKVKNPGFKDYFSLFGKANDSVMVNMMLRQIYDDLLSQGAWIQISGGLGLDGKVDIGKMLGASGQLRLTGEPVAPCARPALRGG</sequence>
<protein>
    <submittedName>
        <fullName evidence="1">Uncharacterized protein</fullName>
    </submittedName>
</protein>
<reference evidence="1 2" key="1">
    <citation type="submission" date="2019-03" db="EMBL/GenBank/DDBJ databases">
        <title>Genome sequence of Sphingomonas sp. 17J27-24.</title>
        <authorList>
            <person name="Kim M."/>
            <person name="Maeng S."/>
            <person name="Sathiyaraj S."/>
        </authorList>
    </citation>
    <scope>NUCLEOTIDE SEQUENCE [LARGE SCALE GENOMIC DNA]</scope>
    <source>
        <strain evidence="1 2">17J27-24</strain>
    </source>
</reference>
<dbReference type="EMBL" id="SPDV01000015">
    <property type="protein sequence ID" value="TFI58514.1"/>
    <property type="molecule type" value="Genomic_DNA"/>
</dbReference>
<accession>A0A4Y8ZRA8</accession>
<evidence type="ECO:0000313" key="2">
    <source>
        <dbReference type="Proteomes" id="UP000298213"/>
    </source>
</evidence>
<gene>
    <name evidence="1" type="ORF">E2493_09680</name>
</gene>
<dbReference type="Proteomes" id="UP000298213">
    <property type="component" value="Unassembled WGS sequence"/>
</dbReference>
<name>A0A4Y8ZRA8_9SPHN</name>
<proteinExistence type="predicted"/>
<evidence type="ECO:0000313" key="1">
    <source>
        <dbReference type="EMBL" id="TFI58514.1"/>
    </source>
</evidence>
<organism evidence="1 2">
    <name type="scientific">Sphingomonas parva</name>
    <dbReference type="NCBI Taxonomy" id="2555898"/>
    <lineage>
        <taxon>Bacteria</taxon>
        <taxon>Pseudomonadati</taxon>
        <taxon>Pseudomonadota</taxon>
        <taxon>Alphaproteobacteria</taxon>
        <taxon>Sphingomonadales</taxon>
        <taxon>Sphingomonadaceae</taxon>
        <taxon>Sphingomonas</taxon>
    </lineage>
</organism>